<protein>
    <recommendedName>
        <fullName evidence="4">Tetraspanin</fullName>
    </recommendedName>
</protein>
<dbReference type="EMBL" id="SBIQ01000258">
    <property type="protein sequence ID" value="KAF7682447.1"/>
    <property type="molecule type" value="Genomic_DNA"/>
</dbReference>
<sequence length="232" mass="26183">MATRTFKSIRVFSQLLTTAIVISNSILLILFFMNSRFFDVENQMEMGFIDLEGMYKYTSIMGITLAFFAGCTLNSKIKFYMRLYLFASFFILSVLFGTILYAHFAYITSFTRQATKLSVDSLRFKTTVRTNYKCSSYGTDDCISVIVEKASGLIRFYVIISGFSFVLLLLFFIIVRIATICEINKTIPAIPRFATSEKVGFPSASLRVKRVIEVDSSGNTPIPANNISPTVK</sequence>
<dbReference type="Proteomes" id="UP001516464">
    <property type="component" value="Unassembled WGS sequence"/>
</dbReference>
<evidence type="ECO:0000256" key="1">
    <source>
        <dbReference type="SAM" id="Phobius"/>
    </source>
</evidence>
<organism evidence="2 3">
    <name type="scientific">Astathelohania contejeani</name>
    <dbReference type="NCBI Taxonomy" id="164912"/>
    <lineage>
        <taxon>Eukaryota</taxon>
        <taxon>Fungi</taxon>
        <taxon>Fungi incertae sedis</taxon>
        <taxon>Microsporidia</taxon>
        <taxon>Astathelohaniidae</taxon>
        <taxon>Astathelohania</taxon>
    </lineage>
</organism>
<evidence type="ECO:0008006" key="4">
    <source>
        <dbReference type="Google" id="ProtNLM"/>
    </source>
</evidence>
<keyword evidence="1" id="KW-1133">Transmembrane helix</keyword>
<reference evidence="2 3" key="1">
    <citation type="submission" date="2019-01" db="EMBL/GenBank/DDBJ databases">
        <title>Genomes sequencing and comparative genomics of infectious freshwater microsporidia, Cucumispora dikerogammari and Thelohania contejeani.</title>
        <authorList>
            <person name="Cormier A."/>
            <person name="Giraud I."/>
            <person name="Wattier R."/>
            <person name="Teixeira M."/>
            <person name="Grandjean F."/>
            <person name="Rigaud T."/>
            <person name="Cordaux R."/>
        </authorList>
    </citation>
    <scope>NUCLEOTIDE SEQUENCE [LARGE SCALE GENOMIC DNA]</scope>
    <source>
        <strain evidence="2">T1</strain>
        <tissue evidence="2">Spores</tissue>
    </source>
</reference>
<keyword evidence="1" id="KW-0472">Membrane</keyword>
<name>A0ABQ7HWD0_9MICR</name>
<accession>A0ABQ7HWD0</accession>
<feature type="transmembrane region" description="Helical" evidence="1">
    <location>
        <begin position="154"/>
        <end position="175"/>
    </location>
</feature>
<comment type="caution">
    <text evidence="2">The sequence shown here is derived from an EMBL/GenBank/DDBJ whole genome shotgun (WGS) entry which is preliminary data.</text>
</comment>
<evidence type="ECO:0000313" key="2">
    <source>
        <dbReference type="EMBL" id="KAF7682447.1"/>
    </source>
</evidence>
<feature type="transmembrane region" description="Helical" evidence="1">
    <location>
        <begin position="83"/>
        <end position="107"/>
    </location>
</feature>
<keyword evidence="3" id="KW-1185">Reference proteome</keyword>
<evidence type="ECO:0000313" key="3">
    <source>
        <dbReference type="Proteomes" id="UP001516464"/>
    </source>
</evidence>
<feature type="transmembrane region" description="Helical" evidence="1">
    <location>
        <begin position="12"/>
        <end position="33"/>
    </location>
</feature>
<gene>
    <name evidence="2" type="ORF">TCON_2321</name>
</gene>
<keyword evidence="1" id="KW-0812">Transmembrane</keyword>
<proteinExistence type="predicted"/>
<feature type="transmembrane region" description="Helical" evidence="1">
    <location>
        <begin position="53"/>
        <end position="71"/>
    </location>
</feature>